<sequence>MCAGYFIIALGFFSYLFVKVPWHLFIVQIILGIGEAIESPAFSAVYSRHLDYKRTAFQWGAWDSMQSFATAGGAVVGAILATMFGFKILFVIMGILALAAGLIILFLPRRLL</sequence>
<protein>
    <recommendedName>
        <fullName evidence="5">Major facilitator superfamily (MFS) profile domain-containing protein</fullName>
    </recommendedName>
</protein>
<dbReference type="InterPro" id="IPR011701">
    <property type="entry name" value="MFS"/>
</dbReference>
<dbReference type="PROSITE" id="PS50850">
    <property type="entry name" value="MFS"/>
    <property type="match status" value="1"/>
</dbReference>
<organism evidence="6 7">
    <name type="scientific">Candidatus Nealsonbacteria bacterium CG23_combo_of_CG06-09_8_20_14_all_36_12</name>
    <dbReference type="NCBI Taxonomy" id="1974718"/>
    <lineage>
        <taxon>Bacteria</taxon>
        <taxon>Candidatus Nealsoniibacteriota</taxon>
    </lineage>
</organism>
<dbReference type="AlphaFoldDB" id="A0A2G9Z1K5"/>
<dbReference type="EMBL" id="PCRS01000036">
    <property type="protein sequence ID" value="PIP24843.1"/>
    <property type="molecule type" value="Genomic_DNA"/>
</dbReference>
<evidence type="ECO:0000313" key="7">
    <source>
        <dbReference type="Proteomes" id="UP000228681"/>
    </source>
</evidence>
<evidence type="ECO:0000256" key="1">
    <source>
        <dbReference type="ARBA" id="ARBA00022692"/>
    </source>
</evidence>
<evidence type="ECO:0000256" key="4">
    <source>
        <dbReference type="SAM" id="Phobius"/>
    </source>
</evidence>
<comment type="caution">
    <text evidence="6">The sequence shown here is derived from an EMBL/GenBank/DDBJ whole genome shotgun (WGS) entry which is preliminary data.</text>
</comment>
<keyword evidence="3 4" id="KW-0472">Membrane</keyword>
<accession>A0A2G9Z1K5</accession>
<dbReference type="Proteomes" id="UP000228681">
    <property type="component" value="Unassembled WGS sequence"/>
</dbReference>
<dbReference type="SUPFAM" id="SSF103473">
    <property type="entry name" value="MFS general substrate transporter"/>
    <property type="match status" value="1"/>
</dbReference>
<dbReference type="Gene3D" id="1.20.1250.20">
    <property type="entry name" value="MFS general substrate transporter like domains"/>
    <property type="match status" value="1"/>
</dbReference>
<dbReference type="Pfam" id="PF07690">
    <property type="entry name" value="MFS_1"/>
    <property type="match status" value="1"/>
</dbReference>
<dbReference type="GO" id="GO:0022857">
    <property type="term" value="F:transmembrane transporter activity"/>
    <property type="evidence" value="ECO:0007669"/>
    <property type="project" value="InterPro"/>
</dbReference>
<proteinExistence type="predicted"/>
<feature type="transmembrane region" description="Helical" evidence="4">
    <location>
        <begin position="67"/>
        <end position="84"/>
    </location>
</feature>
<evidence type="ECO:0000259" key="5">
    <source>
        <dbReference type="PROSITE" id="PS50850"/>
    </source>
</evidence>
<keyword evidence="1 4" id="KW-0812">Transmembrane</keyword>
<evidence type="ECO:0000313" key="6">
    <source>
        <dbReference type="EMBL" id="PIP24843.1"/>
    </source>
</evidence>
<keyword evidence="2 4" id="KW-1133">Transmembrane helix</keyword>
<evidence type="ECO:0000256" key="3">
    <source>
        <dbReference type="ARBA" id="ARBA00023136"/>
    </source>
</evidence>
<gene>
    <name evidence="6" type="ORF">COX34_02010</name>
</gene>
<feature type="transmembrane region" description="Helical" evidence="4">
    <location>
        <begin position="90"/>
        <end position="107"/>
    </location>
</feature>
<dbReference type="InterPro" id="IPR036259">
    <property type="entry name" value="MFS_trans_sf"/>
</dbReference>
<dbReference type="InterPro" id="IPR020846">
    <property type="entry name" value="MFS_dom"/>
</dbReference>
<evidence type="ECO:0000256" key="2">
    <source>
        <dbReference type="ARBA" id="ARBA00022989"/>
    </source>
</evidence>
<reference evidence="6 7" key="1">
    <citation type="submission" date="2017-09" db="EMBL/GenBank/DDBJ databases">
        <title>Depth-based differentiation of microbial function through sediment-hosted aquifers and enrichment of novel symbionts in the deep terrestrial subsurface.</title>
        <authorList>
            <person name="Probst A.J."/>
            <person name="Ladd B."/>
            <person name="Jarett J.K."/>
            <person name="Geller-Mcgrath D.E."/>
            <person name="Sieber C.M."/>
            <person name="Emerson J.B."/>
            <person name="Anantharaman K."/>
            <person name="Thomas B.C."/>
            <person name="Malmstrom R."/>
            <person name="Stieglmeier M."/>
            <person name="Klingl A."/>
            <person name="Woyke T."/>
            <person name="Ryan C.M."/>
            <person name="Banfield J.F."/>
        </authorList>
    </citation>
    <scope>NUCLEOTIDE SEQUENCE [LARGE SCALE GENOMIC DNA]</scope>
    <source>
        <strain evidence="6">CG23_combo_of_CG06-09_8_20_14_all_36_12</strain>
    </source>
</reference>
<name>A0A2G9Z1K5_9BACT</name>
<feature type="domain" description="Major facilitator superfamily (MFS) profile" evidence="5">
    <location>
        <begin position="1"/>
        <end position="112"/>
    </location>
</feature>